<accession>A0A0W8IK27</accession>
<dbReference type="EMBL" id="LQBM01000001">
    <property type="protein sequence ID" value="KUG60277.1"/>
    <property type="molecule type" value="Genomic_DNA"/>
</dbReference>
<feature type="transmembrane region" description="Helical" evidence="7">
    <location>
        <begin position="213"/>
        <end position="233"/>
    </location>
</feature>
<feature type="transmembrane region" description="Helical" evidence="7">
    <location>
        <begin position="397"/>
        <end position="418"/>
    </location>
</feature>
<dbReference type="GO" id="GO:0005886">
    <property type="term" value="C:plasma membrane"/>
    <property type="evidence" value="ECO:0007669"/>
    <property type="project" value="UniProtKB-SubCell"/>
</dbReference>
<evidence type="ECO:0000256" key="3">
    <source>
        <dbReference type="ARBA" id="ARBA00022519"/>
    </source>
</evidence>
<feature type="transmembrane region" description="Helical" evidence="7">
    <location>
        <begin position="311"/>
        <end position="341"/>
    </location>
</feature>
<comment type="subcellular location">
    <subcellularLocation>
        <location evidence="1">Cell inner membrane</location>
        <topology evidence="1">Multi-pass membrane protein</topology>
    </subcellularLocation>
</comment>
<evidence type="ECO:0000256" key="4">
    <source>
        <dbReference type="ARBA" id="ARBA00022692"/>
    </source>
</evidence>
<reference evidence="10" key="1">
    <citation type="submission" date="2015-12" db="EMBL/GenBank/DDBJ databases">
        <authorList>
            <person name="Nair G.R."/>
            <person name="Kaur G."/>
            <person name="Mayilraj S."/>
        </authorList>
    </citation>
    <scope>NUCLEOTIDE SEQUENCE [LARGE SCALE GENOMIC DNA]</scope>
    <source>
        <strain evidence="10">CD08_7</strain>
    </source>
</reference>
<feature type="transmembrane region" description="Helical" evidence="7">
    <location>
        <begin position="353"/>
        <end position="377"/>
    </location>
</feature>
<keyword evidence="10" id="KW-1185">Reference proteome</keyword>
<feature type="transmembrane region" description="Helical" evidence="7">
    <location>
        <begin position="134"/>
        <end position="161"/>
    </location>
</feature>
<feature type="transmembrane region" description="Helical" evidence="7">
    <location>
        <begin position="167"/>
        <end position="192"/>
    </location>
</feature>
<dbReference type="STRING" id="317018.AVL63_07630"/>
<evidence type="ECO:0000256" key="1">
    <source>
        <dbReference type="ARBA" id="ARBA00004429"/>
    </source>
</evidence>
<keyword evidence="3" id="KW-0997">Cell inner membrane</keyword>
<feature type="transmembrane region" description="Helical" evidence="7">
    <location>
        <begin position="269"/>
        <end position="291"/>
    </location>
</feature>
<protein>
    <submittedName>
        <fullName evidence="9">C4-dicarboxylate ABC transporter permease</fullName>
    </submittedName>
</protein>
<dbReference type="InterPro" id="IPR004681">
    <property type="entry name" value="TRAP_DctM"/>
</dbReference>
<evidence type="ECO:0000256" key="6">
    <source>
        <dbReference type="ARBA" id="ARBA00023136"/>
    </source>
</evidence>
<dbReference type="NCBIfam" id="TIGR00786">
    <property type="entry name" value="dctM"/>
    <property type="match status" value="1"/>
</dbReference>
<keyword evidence="5 7" id="KW-1133">Transmembrane helix</keyword>
<evidence type="ECO:0000313" key="9">
    <source>
        <dbReference type="EMBL" id="KUG60277.1"/>
    </source>
</evidence>
<sequence>MTLLLLGVAIAVLLIIRVPVAFAFLGPSLVYMLLDGQSSGTSLRQVTNAVQSFPLLAVPLFVFLGTLANHAGLADRLFRFAMAALAKIRGNLGYVTVGASVGFSWMSGSAVADAAALGKVQIPAMLRNGYTRRFATGLSASSSLIAPVMPPSIPAVIYAGLAAASTGALFAASVVPALLMAVGLCVVVWILVRRNPNLTAGRFDRQELVASTKGVLLPAVTPVIILGGILGGLFTPTEAAAVAVFWVLLISLVQRSLSWTGFLAAVRETVITTGAIMLIVASAALLGHIMALERLPQLLTETLLGITESPLVFLLLVALLMLILGTVIDATAILVLVVPILLPIAVQYQIDPIVLGVVLILSLMIGLLTPPVGTALFVTASVSDTRVGEVFKGALPFAMPAVIVLLLVIIFPNALMFFPEVLGL</sequence>
<feature type="domain" description="TRAP C4-dicarboxylate transport system permease DctM subunit" evidence="8">
    <location>
        <begin position="8"/>
        <end position="413"/>
    </location>
</feature>
<keyword evidence="6 7" id="KW-0472">Membrane</keyword>
<evidence type="ECO:0000313" key="10">
    <source>
        <dbReference type="Proteomes" id="UP000054023"/>
    </source>
</evidence>
<dbReference type="PANTHER" id="PTHR33362">
    <property type="entry name" value="SIALIC ACID TRAP TRANSPORTER PERMEASE PROTEIN SIAT-RELATED"/>
    <property type="match status" value="1"/>
</dbReference>
<dbReference type="Pfam" id="PF06808">
    <property type="entry name" value="DctM"/>
    <property type="match status" value="1"/>
</dbReference>
<dbReference type="GO" id="GO:0022857">
    <property type="term" value="F:transmembrane transporter activity"/>
    <property type="evidence" value="ECO:0007669"/>
    <property type="project" value="TreeGrafter"/>
</dbReference>
<evidence type="ECO:0000259" key="8">
    <source>
        <dbReference type="Pfam" id="PF06808"/>
    </source>
</evidence>
<dbReference type="OrthoDB" id="9777699at2"/>
<feature type="transmembrane region" description="Helical" evidence="7">
    <location>
        <begin position="53"/>
        <end position="73"/>
    </location>
</feature>
<gene>
    <name evidence="9" type="ORF">AVL63_07630</name>
</gene>
<organism evidence="9 10">
    <name type="scientific">Nesterenkonia jeotgali</name>
    <dbReference type="NCBI Taxonomy" id="317018"/>
    <lineage>
        <taxon>Bacteria</taxon>
        <taxon>Bacillati</taxon>
        <taxon>Actinomycetota</taxon>
        <taxon>Actinomycetes</taxon>
        <taxon>Micrococcales</taxon>
        <taxon>Micrococcaceae</taxon>
        <taxon>Nesterenkonia</taxon>
    </lineage>
</organism>
<name>A0A0W8IK27_9MICC</name>
<feature type="transmembrane region" description="Helical" evidence="7">
    <location>
        <begin position="239"/>
        <end position="257"/>
    </location>
</feature>
<evidence type="ECO:0000256" key="7">
    <source>
        <dbReference type="SAM" id="Phobius"/>
    </source>
</evidence>
<comment type="caution">
    <text evidence="9">The sequence shown here is derived from an EMBL/GenBank/DDBJ whole genome shotgun (WGS) entry which is preliminary data.</text>
</comment>
<dbReference type="InterPro" id="IPR010656">
    <property type="entry name" value="DctM"/>
</dbReference>
<dbReference type="Proteomes" id="UP000054023">
    <property type="component" value="Unassembled WGS sequence"/>
</dbReference>
<evidence type="ECO:0000256" key="5">
    <source>
        <dbReference type="ARBA" id="ARBA00022989"/>
    </source>
</evidence>
<dbReference type="PIRSF" id="PIRSF006066">
    <property type="entry name" value="HI0050"/>
    <property type="match status" value="1"/>
</dbReference>
<evidence type="ECO:0000256" key="2">
    <source>
        <dbReference type="ARBA" id="ARBA00022475"/>
    </source>
</evidence>
<dbReference type="RefSeq" id="WP_058887263.1">
    <property type="nucleotide sequence ID" value="NZ_LQBM01000001.1"/>
</dbReference>
<keyword evidence="4 7" id="KW-0812">Transmembrane</keyword>
<proteinExistence type="predicted"/>
<dbReference type="AlphaFoldDB" id="A0A0W8IK27"/>
<keyword evidence="2" id="KW-1003">Cell membrane</keyword>